<name>A0A6J5LG79_9CAUD</name>
<organism evidence="1">
    <name type="scientific">uncultured Caudovirales phage</name>
    <dbReference type="NCBI Taxonomy" id="2100421"/>
    <lineage>
        <taxon>Viruses</taxon>
        <taxon>Duplodnaviria</taxon>
        <taxon>Heunggongvirae</taxon>
        <taxon>Uroviricota</taxon>
        <taxon>Caudoviricetes</taxon>
        <taxon>Peduoviridae</taxon>
        <taxon>Maltschvirus</taxon>
        <taxon>Maltschvirus maltsch</taxon>
    </lineage>
</organism>
<protein>
    <submittedName>
        <fullName evidence="1">Uncharacterized protein</fullName>
    </submittedName>
</protein>
<dbReference type="EMBL" id="LR796248">
    <property type="protein sequence ID" value="CAB4130659.1"/>
    <property type="molecule type" value="Genomic_DNA"/>
</dbReference>
<accession>A0A6J5LG79</accession>
<reference evidence="1" key="1">
    <citation type="submission" date="2020-04" db="EMBL/GenBank/DDBJ databases">
        <authorList>
            <person name="Chiriac C."/>
            <person name="Salcher M."/>
            <person name="Ghai R."/>
            <person name="Kavagutti S V."/>
        </authorList>
    </citation>
    <scope>NUCLEOTIDE SEQUENCE</scope>
</reference>
<proteinExistence type="predicted"/>
<evidence type="ECO:0000313" key="1">
    <source>
        <dbReference type="EMBL" id="CAB4130659.1"/>
    </source>
</evidence>
<sequence>MVDIAMFLLVLVLALLWFWPEEHGGDPYDDPDHWGQQ</sequence>
<gene>
    <name evidence="1" type="ORF">UFOVP122_17</name>
</gene>